<keyword evidence="2" id="KW-1003">Cell membrane</keyword>
<comment type="subcellular location">
    <subcellularLocation>
        <location evidence="1">Cell membrane</location>
        <topology evidence="1">Multi-pass membrane protein</topology>
    </subcellularLocation>
</comment>
<evidence type="ECO:0000256" key="6">
    <source>
        <dbReference type="ARBA" id="ARBA00038076"/>
    </source>
</evidence>
<dbReference type="EMBL" id="LUUI01000026">
    <property type="protein sequence ID" value="OAI20913.1"/>
    <property type="molecule type" value="Genomic_DNA"/>
</dbReference>
<name>A0A177NUF7_9GAMM</name>
<sequence>MSILLYKVWGDLWLSKSRSLLAVISIAVGIFCVGTIFGMIDLQLSKMDAAHKESLPSHINLILNRDVDVSVLEEIKALPGVAGVDTMSQLTVYFRKPLESTWTMATLIIRPDYQKQGFDKTLLEAGAWPTQNNLAIENLSAQFTGLGIGDSIEFKTSADKLILPINGIVRHPFVKPPKFGGQVHFFAAPSGGLPFGVPLNSFRQLLVQIASPYSEDKARTLAGDIRAVLATQQIAANVTLLQDPERHWGRPFLSGVNNVLKLMALTALALASVLILNTISAHLALQRNQIGVMKALGASTFTVAKIYLCEVLLMALMATLLAIPLGLAAAYFSSCHLLELFNINCGGFDFSPRAVLYMLLGGLVVPLLAALSPILLSATMTVREAIADYGLGADFGYSRFDILIERIASRLLPTLYAVAFCNLFRRKTSLVLTQSVLIIAGTTFLVLISLIASLNLTLNHEMARSQFAVRLSFAVDQPEQQLLKIAQAIPATEKVEFWQRLPVEMLKDKKVLRQKGNLGTQLLALPSASSLYQPLIESGRWLQAADAGKRVVVISADTAKLNGIQVGNTLQITLGSVKQDWQVIGIYRWLVAGNYAVEPVYAPLETLRTITQAKNMASFALIQASIDNPEEEADFLSLLKQRFQDNAIKLDVYNTLAKLEQNQYIRNQFNPVLGTLSGLASMIAAVGGIGLSGALAISVMQRTREIGVLSAIGAPANAIYRLFLLEGLLHGLVAWVLSIPLAYLAAEPIAGELGKTMLGIELDFAFDLNAVFYWLAIVLLLTWAASYWPARKAAKLTVRQCLQH</sequence>
<feature type="domain" description="MacB-like periplasmic core" evidence="9">
    <location>
        <begin position="432"/>
        <end position="625"/>
    </location>
</feature>
<dbReference type="RefSeq" id="WP_066977186.1">
    <property type="nucleotide sequence ID" value="NZ_LUUI01000026.1"/>
</dbReference>
<dbReference type="Proteomes" id="UP000078476">
    <property type="component" value="Unassembled WGS sequence"/>
</dbReference>
<gene>
    <name evidence="10" type="ORF">A1359_20160</name>
</gene>
<proteinExistence type="inferred from homology"/>
<feature type="transmembrane region" description="Helical" evidence="7">
    <location>
        <begin position="262"/>
        <end position="285"/>
    </location>
</feature>
<dbReference type="PANTHER" id="PTHR30572">
    <property type="entry name" value="MEMBRANE COMPONENT OF TRANSPORTER-RELATED"/>
    <property type="match status" value="1"/>
</dbReference>
<dbReference type="InterPro" id="IPR050250">
    <property type="entry name" value="Macrolide_Exporter_MacB"/>
</dbReference>
<keyword evidence="3 7" id="KW-0812">Transmembrane</keyword>
<dbReference type="AlphaFoldDB" id="A0A177NUF7"/>
<evidence type="ECO:0000259" key="8">
    <source>
        <dbReference type="Pfam" id="PF02687"/>
    </source>
</evidence>
<reference evidence="10 11" key="1">
    <citation type="submission" date="2016-03" db="EMBL/GenBank/DDBJ databases">
        <authorList>
            <person name="Ploux O."/>
        </authorList>
    </citation>
    <scope>NUCLEOTIDE SEQUENCE [LARGE SCALE GENOMIC DNA]</scope>
    <source>
        <strain evidence="10 11">R-45370</strain>
    </source>
</reference>
<keyword evidence="5 7" id="KW-0472">Membrane</keyword>
<feature type="domain" description="ABC3 transporter permease C-terminal" evidence="8">
    <location>
        <begin position="680"/>
        <end position="797"/>
    </location>
</feature>
<evidence type="ECO:0008006" key="12">
    <source>
        <dbReference type="Google" id="ProtNLM"/>
    </source>
</evidence>
<dbReference type="GO" id="GO:0022857">
    <property type="term" value="F:transmembrane transporter activity"/>
    <property type="evidence" value="ECO:0007669"/>
    <property type="project" value="TreeGrafter"/>
</dbReference>
<evidence type="ECO:0000256" key="5">
    <source>
        <dbReference type="ARBA" id="ARBA00023136"/>
    </source>
</evidence>
<dbReference type="PANTHER" id="PTHR30572:SF4">
    <property type="entry name" value="ABC TRANSPORTER PERMEASE YTRF"/>
    <property type="match status" value="1"/>
</dbReference>
<dbReference type="InterPro" id="IPR003838">
    <property type="entry name" value="ABC3_permease_C"/>
</dbReference>
<dbReference type="GO" id="GO:0005886">
    <property type="term" value="C:plasma membrane"/>
    <property type="evidence" value="ECO:0007669"/>
    <property type="project" value="UniProtKB-SubCell"/>
</dbReference>
<evidence type="ECO:0000256" key="1">
    <source>
        <dbReference type="ARBA" id="ARBA00004651"/>
    </source>
</evidence>
<keyword evidence="11" id="KW-1185">Reference proteome</keyword>
<evidence type="ECO:0000256" key="7">
    <source>
        <dbReference type="SAM" id="Phobius"/>
    </source>
</evidence>
<dbReference type="OrthoDB" id="9770036at2"/>
<dbReference type="STRING" id="980561.A1359_20160"/>
<dbReference type="InterPro" id="IPR025857">
    <property type="entry name" value="MacB_PCD"/>
</dbReference>
<accession>A0A177NUF7</accession>
<evidence type="ECO:0000256" key="3">
    <source>
        <dbReference type="ARBA" id="ARBA00022692"/>
    </source>
</evidence>
<evidence type="ECO:0000256" key="2">
    <source>
        <dbReference type="ARBA" id="ARBA00022475"/>
    </source>
</evidence>
<dbReference type="Pfam" id="PF12704">
    <property type="entry name" value="MacB_PCD"/>
    <property type="match status" value="1"/>
</dbReference>
<evidence type="ECO:0000313" key="11">
    <source>
        <dbReference type="Proteomes" id="UP000078476"/>
    </source>
</evidence>
<dbReference type="Pfam" id="PF02687">
    <property type="entry name" value="FtsX"/>
    <property type="match status" value="2"/>
</dbReference>
<protein>
    <recommendedName>
        <fullName evidence="12">ABC transporter permease</fullName>
    </recommendedName>
</protein>
<feature type="transmembrane region" description="Helical" evidence="7">
    <location>
        <begin position="732"/>
        <end position="751"/>
    </location>
</feature>
<evidence type="ECO:0000256" key="4">
    <source>
        <dbReference type="ARBA" id="ARBA00022989"/>
    </source>
</evidence>
<comment type="similarity">
    <text evidence="6">Belongs to the ABC-4 integral membrane protein family.</text>
</comment>
<evidence type="ECO:0000313" key="10">
    <source>
        <dbReference type="EMBL" id="OAI20913.1"/>
    </source>
</evidence>
<feature type="transmembrane region" description="Helical" evidence="7">
    <location>
        <begin position="437"/>
        <end position="458"/>
    </location>
</feature>
<evidence type="ECO:0000259" key="9">
    <source>
        <dbReference type="Pfam" id="PF12704"/>
    </source>
</evidence>
<feature type="transmembrane region" description="Helical" evidence="7">
    <location>
        <begin position="20"/>
        <end position="40"/>
    </location>
</feature>
<keyword evidence="4 7" id="KW-1133">Transmembrane helix</keyword>
<feature type="transmembrane region" description="Helical" evidence="7">
    <location>
        <begin position="672"/>
        <end position="700"/>
    </location>
</feature>
<comment type="caution">
    <text evidence="10">The sequence shown here is derived from an EMBL/GenBank/DDBJ whole genome shotgun (WGS) entry which is preliminary data.</text>
</comment>
<feature type="transmembrane region" description="Helical" evidence="7">
    <location>
        <begin position="771"/>
        <end position="790"/>
    </location>
</feature>
<feature type="transmembrane region" description="Helical" evidence="7">
    <location>
        <begin position="306"/>
        <end position="334"/>
    </location>
</feature>
<feature type="transmembrane region" description="Helical" evidence="7">
    <location>
        <begin position="354"/>
        <end position="376"/>
    </location>
</feature>
<organism evidence="10 11">
    <name type="scientific">Methylomonas lenta</name>
    <dbReference type="NCBI Taxonomy" id="980561"/>
    <lineage>
        <taxon>Bacteria</taxon>
        <taxon>Pseudomonadati</taxon>
        <taxon>Pseudomonadota</taxon>
        <taxon>Gammaproteobacteria</taxon>
        <taxon>Methylococcales</taxon>
        <taxon>Methylococcaceae</taxon>
        <taxon>Methylomonas</taxon>
    </lineage>
</organism>
<feature type="domain" description="ABC3 transporter permease C-terminal" evidence="8">
    <location>
        <begin position="263"/>
        <end position="380"/>
    </location>
</feature>